<dbReference type="PANTHER" id="PTHR11552:SF147">
    <property type="entry name" value="CHOLINE DEHYDROGENASE, MITOCHONDRIAL"/>
    <property type="match status" value="1"/>
</dbReference>
<dbReference type="Gene3D" id="3.30.560.10">
    <property type="entry name" value="Glucose Oxidase, domain 3"/>
    <property type="match status" value="1"/>
</dbReference>
<comment type="cofactor">
    <cofactor evidence="1">
        <name>FAD</name>
        <dbReference type="ChEBI" id="CHEBI:57692"/>
    </cofactor>
</comment>
<dbReference type="InterPro" id="IPR036188">
    <property type="entry name" value="FAD/NAD-bd_sf"/>
</dbReference>
<name>A0AAD7H6G0_9AGAR</name>
<reference evidence="6" key="1">
    <citation type="submission" date="2023-03" db="EMBL/GenBank/DDBJ databases">
        <title>Massive genome expansion in bonnet fungi (Mycena s.s.) driven by repeated elements and novel gene families across ecological guilds.</title>
        <authorList>
            <consortium name="Lawrence Berkeley National Laboratory"/>
            <person name="Harder C.B."/>
            <person name="Miyauchi S."/>
            <person name="Viragh M."/>
            <person name="Kuo A."/>
            <person name="Thoen E."/>
            <person name="Andreopoulos B."/>
            <person name="Lu D."/>
            <person name="Skrede I."/>
            <person name="Drula E."/>
            <person name="Henrissat B."/>
            <person name="Morin E."/>
            <person name="Kohler A."/>
            <person name="Barry K."/>
            <person name="LaButti K."/>
            <person name="Morin E."/>
            <person name="Salamov A."/>
            <person name="Lipzen A."/>
            <person name="Mereny Z."/>
            <person name="Hegedus B."/>
            <person name="Baldrian P."/>
            <person name="Stursova M."/>
            <person name="Weitz H."/>
            <person name="Taylor A."/>
            <person name="Grigoriev I.V."/>
            <person name="Nagy L.G."/>
            <person name="Martin F."/>
            <person name="Kauserud H."/>
        </authorList>
    </citation>
    <scope>NUCLEOTIDE SEQUENCE</scope>
    <source>
        <strain evidence="6">CBHHK182m</strain>
    </source>
</reference>
<proteinExistence type="inferred from homology"/>
<keyword evidence="4" id="KW-0274">FAD</keyword>
<gene>
    <name evidence="6" type="ORF">B0H16DRAFT_1341677</name>
</gene>
<dbReference type="EMBL" id="JARKIB010000349">
    <property type="protein sequence ID" value="KAJ7713211.1"/>
    <property type="molecule type" value="Genomic_DNA"/>
</dbReference>
<evidence type="ECO:0000259" key="5">
    <source>
        <dbReference type="PROSITE" id="PS00624"/>
    </source>
</evidence>
<keyword evidence="7" id="KW-1185">Reference proteome</keyword>
<evidence type="ECO:0000256" key="4">
    <source>
        <dbReference type="ARBA" id="ARBA00022827"/>
    </source>
</evidence>
<dbReference type="PROSITE" id="PS00624">
    <property type="entry name" value="GMC_OXRED_2"/>
    <property type="match status" value="1"/>
</dbReference>
<sequence length="281" mass="30941">DYTSILQPGLNSFSIDVQRVHILRGCTSHNGMVYTRGSVDDYNHFTAVTGDSGWTWDCLLLYFFKIHTIGGFTLDYLGPTWQNRSGQSPFPILGRFWIKINHVLVAAVQLPEGWPFSLNMNSGKPLGIGWLQSTIQSGARSSSATSYLGPEFIDHPNLHVLLHMQVSKLVNPAHLNRKVHFEGVQFIQGKESHLYLNAVAYKKIGGALFTANTTKEILLSDGTVGTPTILMYSGIGDEATWANLGIATLLDLPSVGHNTTDQPLFGTSWSMNSTETTDSRI</sequence>
<dbReference type="GO" id="GO:0050660">
    <property type="term" value="F:flavin adenine dinucleotide binding"/>
    <property type="evidence" value="ECO:0007669"/>
    <property type="project" value="InterPro"/>
</dbReference>
<evidence type="ECO:0000256" key="1">
    <source>
        <dbReference type="ARBA" id="ARBA00001974"/>
    </source>
</evidence>
<protein>
    <submittedName>
        <fullName evidence="6">Glucose-methanol-choline oxidoreductase</fullName>
    </submittedName>
</protein>
<dbReference type="InterPro" id="IPR000172">
    <property type="entry name" value="GMC_OxRdtase_N"/>
</dbReference>
<comment type="similarity">
    <text evidence="2">Belongs to the GMC oxidoreductase family.</text>
</comment>
<dbReference type="AlphaFoldDB" id="A0AAD7H6G0"/>
<dbReference type="PANTHER" id="PTHR11552">
    <property type="entry name" value="GLUCOSE-METHANOL-CHOLINE GMC OXIDOREDUCTASE"/>
    <property type="match status" value="1"/>
</dbReference>
<dbReference type="SUPFAM" id="SSF51905">
    <property type="entry name" value="FAD/NAD(P)-binding domain"/>
    <property type="match status" value="1"/>
</dbReference>
<dbReference type="Proteomes" id="UP001215598">
    <property type="component" value="Unassembled WGS sequence"/>
</dbReference>
<evidence type="ECO:0000256" key="3">
    <source>
        <dbReference type="ARBA" id="ARBA00022630"/>
    </source>
</evidence>
<dbReference type="Gene3D" id="3.50.50.60">
    <property type="entry name" value="FAD/NAD(P)-binding domain"/>
    <property type="match status" value="1"/>
</dbReference>
<keyword evidence="3" id="KW-0285">Flavoprotein</keyword>
<evidence type="ECO:0000256" key="2">
    <source>
        <dbReference type="ARBA" id="ARBA00010790"/>
    </source>
</evidence>
<evidence type="ECO:0000313" key="6">
    <source>
        <dbReference type="EMBL" id="KAJ7713211.1"/>
    </source>
</evidence>
<feature type="domain" description="Glucose-methanol-choline oxidoreductase N-terminal" evidence="5">
    <location>
        <begin position="222"/>
        <end position="236"/>
    </location>
</feature>
<feature type="non-terminal residue" evidence="6">
    <location>
        <position position="281"/>
    </location>
</feature>
<evidence type="ECO:0000313" key="7">
    <source>
        <dbReference type="Proteomes" id="UP001215598"/>
    </source>
</evidence>
<dbReference type="InterPro" id="IPR012132">
    <property type="entry name" value="GMC_OxRdtase"/>
</dbReference>
<dbReference type="GO" id="GO:0016614">
    <property type="term" value="F:oxidoreductase activity, acting on CH-OH group of donors"/>
    <property type="evidence" value="ECO:0007669"/>
    <property type="project" value="InterPro"/>
</dbReference>
<organism evidence="6 7">
    <name type="scientific">Mycena metata</name>
    <dbReference type="NCBI Taxonomy" id="1033252"/>
    <lineage>
        <taxon>Eukaryota</taxon>
        <taxon>Fungi</taxon>
        <taxon>Dikarya</taxon>
        <taxon>Basidiomycota</taxon>
        <taxon>Agaricomycotina</taxon>
        <taxon>Agaricomycetes</taxon>
        <taxon>Agaricomycetidae</taxon>
        <taxon>Agaricales</taxon>
        <taxon>Marasmiineae</taxon>
        <taxon>Mycenaceae</taxon>
        <taxon>Mycena</taxon>
    </lineage>
</organism>
<comment type="caution">
    <text evidence="6">The sequence shown here is derived from an EMBL/GenBank/DDBJ whole genome shotgun (WGS) entry which is preliminary data.</text>
</comment>
<accession>A0AAD7H6G0</accession>
<dbReference type="Pfam" id="PF00732">
    <property type="entry name" value="GMC_oxred_N"/>
    <property type="match status" value="1"/>
</dbReference>